<dbReference type="Pfam" id="PF19374">
    <property type="entry name" value="DUF5949"/>
    <property type="match status" value="1"/>
</dbReference>
<sequence length="171" mass="17933">MTTSQTTTGTPANSQLGTLMMIGWSGAHPEDGHDVPFLLSYSLGDGKDGPEAGSEAMGRMLGQAGLLVGGELQDASRTPSLPLTLIVEAGQAVLTMPVFTAQCPVPPEWLAAADHRKQVYGMFATRPWPEARPGGPVSEDMLRAYAGDEGVIRSSAHCLIPVRTLRGSTSS</sequence>
<dbReference type="RefSeq" id="WP_003984773.1">
    <property type="nucleotide sequence ID" value="NZ_CP043497.1"/>
</dbReference>
<dbReference type="GeneID" id="66853464"/>
<dbReference type="Proteomes" id="UP000829494">
    <property type="component" value="Chromosome"/>
</dbReference>
<dbReference type="InterPro" id="IPR045993">
    <property type="entry name" value="DUF5949"/>
</dbReference>
<proteinExistence type="predicted"/>
<organism evidence="1 2">
    <name type="scientific">Streptomyces rimosus subsp. rimosus</name>
    <dbReference type="NCBI Taxonomy" id="132474"/>
    <lineage>
        <taxon>Bacteria</taxon>
        <taxon>Bacillati</taxon>
        <taxon>Actinomycetota</taxon>
        <taxon>Actinomycetes</taxon>
        <taxon>Kitasatosporales</taxon>
        <taxon>Streptomycetaceae</taxon>
        <taxon>Streptomyces</taxon>
    </lineage>
</organism>
<dbReference type="EMBL" id="CP094298">
    <property type="protein sequence ID" value="UNZ07390.1"/>
    <property type="molecule type" value="Genomic_DNA"/>
</dbReference>
<accession>A0ABY3ZBY3</accession>
<evidence type="ECO:0000313" key="1">
    <source>
        <dbReference type="EMBL" id="UNZ07390.1"/>
    </source>
</evidence>
<keyword evidence="2" id="KW-1185">Reference proteome</keyword>
<protein>
    <submittedName>
        <fullName evidence="1">Uncharacterized protein</fullName>
    </submittedName>
</protein>
<evidence type="ECO:0000313" key="2">
    <source>
        <dbReference type="Proteomes" id="UP000829494"/>
    </source>
</evidence>
<name>A0ABY3ZBY3_STRRM</name>
<reference evidence="1 2" key="1">
    <citation type="submission" date="2022-03" db="EMBL/GenBank/DDBJ databases">
        <title>Complete genome of Streptomyces rimosus ssp. rimosus R7 (=ATCC 10970).</title>
        <authorList>
            <person name="Beganovic S."/>
            <person name="Ruckert C."/>
            <person name="Busche T."/>
            <person name="Kalinowski J."/>
            <person name="Wittmann C."/>
        </authorList>
    </citation>
    <scope>NUCLEOTIDE SEQUENCE [LARGE SCALE GENOMIC DNA]</scope>
    <source>
        <strain evidence="1 2">R7</strain>
    </source>
</reference>
<gene>
    <name evidence="1" type="ORF">SRIMR7_35080</name>
</gene>